<feature type="binding site" evidence="8">
    <location>
        <position position="150"/>
    </location>
    <ligand>
        <name>substrate</name>
    </ligand>
</feature>
<feature type="binding site" evidence="8">
    <location>
        <position position="125"/>
    </location>
    <ligand>
        <name>ATP</name>
        <dbReference type="ChEBI" id="CHEBI:30616"/>
    </ligand>
</feature>
<protein>
    <recommendedName>
        <fullName evidence="8">Phosphoribosylformylglycinamidine synthase subunit PurL</fullName>
        <shortName evidence="8">FGAM synthase</shortName>
        <ecNumber evidence="8">6.3.5.3</ecNumber>
    </recommendedName>
    <alternativeName>
        <fullName evidence="8">Formylglycinamide ribonucleotide amidotransferase subunit II</fullName>
        <shortName evidence="8">FGAR amidotransferase II</shortName>
        <shortName evidence="8">FGAR-AT II</shortName>
    </alternativeName>
    <alternativeName>
        <fullName evidence="8">Glutamine amidotransferase PurL</fullName>
    </alternativeName>
    <alternativeName>
        <fullName evidence="8">Phosphoribosylformylglycinamidine synthase subunit II</fullName>
    </alternativeName>
</protein>
<evidence type="ECO:0000256" key="3">
    <source>
        <dbReference type="ARBA" id="ARBA00022723"/>
    </source>
</evidence>
<organism evidence="12 13">
    <name type="scientific">Candidatus Naiadarchaeum limnaeum</name>
    <dbReference type="NCBI Taxonomy" id="2756139"/>
    <lineage>
        <taxon>Archaea</taxon>
        <taxon>Candidatus Undinarchaeota</taxon>
        <taxon>Candidatus Undinarchaeia</taxon>
        <taxon>Candidatus Naiadarchaeales</taxon>
        <taxon>Candidatus Naiadarchaeaceae</taxon>
        <taxon>Candidatus Naiadarchaeum</taxon>
    </lineage>
</organism>
<proteinExistence type="inferred from homology"/>
<accession>A0A832V190</accession>
<evidence type="ECO:0000256" key="7">
    <source>
        <dbReference type="ARBA" id="ARBA00022842"/>
    </source>
</evidence>
<feature type="binding site" evidence="8">
    <location>
        <position position="585"/>
    </location>
    <ligand>
        <name>substrate</name>
    </ligand>
</feature>
<sequence>MLKTSSRDSLSHLYRRLDTSFPFYEIDVRSATDSELIQISKERHLSLSLDEMKRIKEYFSRGKRNPTDVELESLAQSWSEHCSYKTSKPVMRETFLKVKAPQALVAVSEDAAVVKFDNEHSYVVKIESHNHPSALDPYGGASTGIGGILRDIMCMGAQPIAVVDPLFFGPLDLKEEKVPDGVKHPLYLLRGVVKGISSYGNSVGIPNAGGMVYFDDSYVGNCLVNAGCVGIMKNKNLVHSRAGNAGDVFVLVGGSTGRDGIHGVTFASVELTAESDSESRPAVQLGDPITKEPLIHACLEANEKGLLTGLKDLGGGGLSCVVGEMAHAANLGAEVDLEKVHLREHDMAPWEIWVSESQERMMLTCKPENVYKVLEIFEFWGLPASIIGKAVRGNRLSIKYKGYKIYDMELPFIIEAKEYKRPFAKIPESAKVELNVPQPKSLENVLLKTLGSFNIASKEWIIRQYDSNVRGNTALFPLQGKFETLGHGDAAIIRPVEDSFKGLAITTDVNPRFCKLDPYWGAASSVEESFRNIVSVGATPHTMVDCLNFANPEKEENMGYIWKCCEGMHFAAREFNVPFVSGNVSLYNESHAGPILPTPTIMTMGIIDDVRKSVSADVKGADNFLYLVGETYNELGGSEYFKQVHNSWGKVVPRVNPKKTKAKMNALLQASSLKLLASCHDLSEGGLGVALTEMLASGGYGAEVSIRKINGAVKRPDYRLFSESNGRWLTEVKEENSSEFEKILRRSKVSFLKLGQTTKKPRLKIDNLVDLSLKELYKAWHSPIYKIVEGGK</sequence>
<gene>
    <name evidence="8 12" type="primary">purL</name>
    <name evidence="12" type="ORF">H1016_01195</name>
</gene>
<comment type="subcellular location">
    <subcellularLocation>
        <location evidence="8">Cytoplasm</location>
    </subcellularLocation>
</comment>
<comment type="caution">
    <text evidence="12">The sequence shown here is derived from an EMBL/GenBank/DDBJ whole genome shotgun (WGS) entry which is preliminary data.</text>
</comment>
<comment type="pathway">
    <text evidence="8">Purine metabolism; IMP biosynthesis via de novo pathway; 5-amino-1-(5-phospho-D-ribosyl)imidazole from N(2)-formyl-N(1)-(5-phospho-D-ribosyl)glycinamide: step 1/2.</text>
</comment>
<feature type="binding site" evidence="8">
    <location>
        <position position="582"/>
    </location>
    <ligand>
        <name>ATP</name>
        <dbReference type="ChEBI" id="CHEBI:30616"/>
    </ligand>
</feature>
<keyword evidence="5 8" id="KW-0658">Purine biosynthesis</keyword>
<dbReference type="EC" id="6.3.5.3" evidence="8"/>
<dbReference type="InterPro" id="IPR010918">
    <property type="entry name" value="PurM-like_C_dom"/>
</dbReference>
<feature type="domain" description="PurM-like N-terminal" evidence="9">
    <location>
        <begin position="488"/>
        <end position="607"/>
    </location>
</feature>
<evidence type="ECO:0000259" key="10">
    <source>
        <dbReference type="Pfam" id="PF02769"/>
    </source>
</evidence>
<feature type="binding site" evidence="8">
    <location>
        <position position="545"/>
    </location>
    <ligand>
        <name>ATP</name>
        <dbReference type="ChEBI" id="CHEBI:30616"/>
    </ligand>
</feature>
<dbReference type="UniPathway" id="UPA00074">
    <property type="reaction ID" value="UER00128"/>
</dbReference>
<comment type="catalytic activity">
    <reaction evidence="8">
        <text>N(2)-formyl-N(1)-(5-phospho-beta-D-ribosyl)glycinamide + L-glutamine + ATP + H2O = 2-formamido-N(1)-(5-O-phospho-beta-D-ribosyl)acetamidine + L-glutamate + ADP + phosphate + H(+)</text>
        <dbReference type="Rhea" id="RHEA:17129"/>
        <dbReference type="ChEBI" id="CHEBI:15377"/>
        <dbReference type="ChEBI" id="CHEBI:15378"/>
        <dbReference type="ChEBI" id="CHEBI:29985"/>
        <dbReference type="ChEBI" id="CHEBI:30616"/>
        <dbReference type="ChEBI" id="CHEBI:43474"/>
        <dbReference type="ChEBI" id="CHEBI:58359"/>
        <dbReference type="ChEBI" id="CHEBI:147286"/>
        <dbReference type="ChEBI" id="CHEBI:147287"/>
        <dbReference type="ChEBI" id="CHEBI:456216"/>
        <dbReference type="EC" id="6.3.5.3"/>
    </reaction>
</comment>
<feature type="domain" description="PurM-like C-terminal" evidence="10">
    <location>
        <begin position="622"/>
        <end position="765"/>
    </location>
</feature>
<dbReference type="InterPro" id="IPR036676">
    <property type="entry name" value="PurM-like_C_sf"/>
</dbReference>
<comment type="caution">
    <text evidence="8">Lacks conserved residue(s) required for the propagation of feature annotation.</text>
</comment>
<dbReference type="CDD" id="cd02204">
    <property type="entry name" value="PurL_repeat2"/>
    <property type="match status" value="1"/>
</dbReference>
<feature type="binding site" evidence="8">
    <location>
        <position position="127"/>
    </location>
    <ligand>
        <name>Mg(2+)</name>
        <dbReference type="ChEBI" id="CHEBI:18420"/>
        <label>1</label>
    </ligand>
</feature>
<dbReference type="InterPro" id="IPR036921">
    <property type="entry name" value="PurM-like_N_sf"/>
</dbReference>
<dbReference type="CDD" id="cd02203">
    <property type="entry name" value="PurL_repeat1"/>
    <property type="match status" value="1"/>
</dbReference>
<dbReference type="GO" id="GO:0004642">
    <property type="term" value="F:phosphoribosylformylglycinamidine synthase activity"/>
    <property type="evidence" value="ECO:0007669"/>
    <property type="project" value="UniProtKB-UniRule"/>
</dbReference>
<evidence type="ECO:0000256" key="5">
    <source>
        <dbReference type="ARBA" id="ARBA00022755"/>
    </source>
</evidence>
<keyword evidence="4 8" id="KW-0547">Nucleotide-binding</keyword>
<dbReference type="PIRSF" id="PIRSF001587">
    <property type="entry name" value="FGAM_synthase_II"/>
    <property type="match status" value="1"/>
</dbReference>
<evidence type="ECO:0000313" key="13">
    <source>
        <dbReference type="Proteomes" id="UP000646946"/>
    </source>
</evidence>
<feature type="active site" evidence="8">
    <location>
        <position position="81"/>
    </location>
</feature>
<feature type="binding site" evidence="8">
    <location>
        <position position="151"/>
    </location>
    <ligand>
        <name>Mg(2+)</name>
        <dbReference type="ChEBI" id="CHEBI:18420"/>
        <label>2</label>
    </ligand>
</feature>
<dbReference type="PANTHER" id="PTHR43555">
    <property type="entry name" value="PHOSPHORIBOSYLFORMYLGLYCINAMIDINE SYNTHASE SUBUNIT PURL"/>
    <property type="match status" value="1"/>
</dbReference>
<dbReference type="SUPFAM" id="SSF55326">
    <property type="entry name" value="PurM N-terminal domain-like"/>
    <property type="match status" value="2"/>
</dbReference>
<evidence type="ECO:0000256" key="8">
    <source>
        <dbReference type="HAMAP-Rule" id="MF_00420"/>
    </source>
</evidence>
<dbReference type="Gene3D" id="3.30.1330.10">
    <property type="entry name" value="PurM-like, N-terminal domain"/>
    <property type="match status" value="2"/>
</dbReference>
<reference evidence="12 13" key="1">
    <citation type="journal article" name="Nat. Commun.">
        <title>Undinarchaeota illuminate DPANN phylogeny and the impact of gene transfer on archaeal evolution.</title>
        <authorList>
            <person name="Dombrowski N."/>
            <person name="Williams T.A."/>
            <person name="Sun J."/>
            <person name="Woodcroft B.J."/>
            <person name="Lee J.H."/>
            <person name="Minh B.Q."/>
            <person name="Rinke C."/>
            <person name="Spang A."/>
        </authorList>
    </citation>
    <scope>NUCLEOTIDE SEQUENCE [LARGE SCALE GENOMIC DNA]</scope>
    <source>
        <strain evidence="12">MAG_bin1129</strain>
    </source>
</reference>
<name>A0A832V190_9ARCH</name>
<keyword evidence="2 8" id="KW-0436">Ligase</keyword>
<keyword evidence="1 8" id="KW-0963">Cytoplasm</keyword>
<dbReference type="InterPro" id="IPR016188">
    <property type="entry name" value="PurM-like_N"/>
</dbReference>
<feature type="domain" description="Phosphoribosylformylglycinamidine synthase linker" evidence="11">
    <location>
        <begin position="37"/>
        <end position="85"/>
    </location>
</feature>
<dbReference type="Pfam" id="PF00586">
    <property type="entry name" value="AIRS"/>
    <property type="match status" value="2"/>
</dbReference>
<dbReference type="AlphaFoldDB" id="A0A832V190"/>
<evidence type="ECO:0000256" key="1">
    <source>
        <dbReference type="ARBA" id="ARBA00022490"/>
    </source>
</evidence>
<feature type="binding site" evidence="8">
    <location>
        <begin position="128"/>
        <end position="131"/>
    </location>
    <ligand>
        <name>substrate</name>
    </ligand>
</feature>
<dbReference type="GO" id="GO:0005524">
    <property type="term" value="F:ATP binding"/>
    <property type="evidence" value="ECO:0007669"/>
    <property type="project" value="UniProtKB-UniRule"/>
</dbReference>
<evidence type="ECO:0000259" key="11">
    <source>
        <dbReference type="Pfam" id="PF18072"/>
    </source>
</evidence>
<feature type="domain" description="PurM-like N-terminal" evidence="9">
    <location>
        <begin position="109"/>
        <end position="232"/>
    </location>
</feature>
<feature type="binding site" evidence="8">
    <location>
        <position position="312"/>
    </location>
    <ligand>
        <name>Mg(2+)</name>
        <dbReference type="ChEBI" id="CHEBI:18420"/>
        <label>2</label>
    </ligand>
</feature>
<feature type="binding site" evidence="8">
    <location>
        <position position="583"/>
    </location>
    <ligand>
        <name>Mg(2+)</name>
        <dbReference type="ChEBI" id="CHEBI:18420"/>
        <label>1</label>
    </ligand>
</feature>
<dbReference type="EMBL" id="DVAB01000011">
    <property type="protein sequence ID" value="HIK00138.1"/>
    <property type="molecule type" value="Genomic_DNA"/>
</dbReference>
<evidence type="ECO:0000256" key="2">
    <source>
        <dbReference type="ARBA" id="ARBA00022598"/>
    </source>
</evidence>
<dbReference type="Proteomes" id="UP000646946">
    <property type="component" value="Unassembled WGS sequence"/>
</dbReference>
<evidence type="ECO:0000259" key="9">
    <source>
        <dbReference type="Pfam" id="PF00586"/>
    </source>
</evidence>
<feature type="binding site" evidence="8">
    <location>
        <position position="84"/>
    </location>
    <ligand>
        <name>ATP</name>
        <dbReference type="ChEBI" id="CHEBI:30616"/>
    </ligand>
</feature>
<dbReference type="NCBIfam" id="TIGR01736">
    <property type="entry name" value="FGAM_synth_II"/>
    <property type="match status" value="1"/>
</dbReference>
<dbReference type="Pfam" id="PF02769">
    <property type="entry name" value="AIRS_C"/>
    <property type="match status" value="2"/>
</dbReference>
<evidence type="ECO:0000313" key="12">
    <source>
        <dbReference type="EMBL" id="HIK00138.1"/>
    </source>
</evidence>
<dbReference type="GO" id="GO:0005737">
    <property type="term" value="C:cytoplasm"/>
    <property type="evidence" value="ECO:0007669"/>
    <property type="project" value="UniProtKB-SubCell"/>
</dbReference>
<comment type="subunit">
    <text evidence="8">Monomer. Part of the FGAM synthase complex composed of 1 PurL, 1 PurQ and 2 PurS subunits.</text>
</comment>
<feature type="binding site" evidence="8">
    <location>
        <position position="284"/>
    </location>
    <ligand>
        <name>substrate</name>
    </ligand>
</feature>
<dbReference type="GO" id="GO:0006189">
    <property type="term" value="P:'de novo' IMP biosynthetic process"/>
    <property type="evidence" value="ECO:0007669"/>
    <property type="project" value="UniProtKB-UniRule"/>
</dbReference>
<feature type="active site" description="Proton acceptor" evidence="8">
    <location>
        <position position="129"/>
    </location>
</feature>
<comment type="similarity">
    <text evidence="8">Belongs to the FGAMS family.</text>
</comment>
<dbReference type="PANTHER" id="PTHR43555:SF1">
    <property type="entry name" value="PHOSPHORIBOSYLFORMYLGLYCINAMIDINE SYNTHASE SUBUNIT PURL"/>
    <property type="match status" value="1"/>
</dbReference>
<dbReference type="InterPro" id="IPR010074">
    <property type="entry name" value="PRibForGlyAmidine_synth_PurL"/>
</dbReference>
<dbReference type="InterPro" id="IPR041609">
    <property type="entry name" value="PurL_linker"/>
</dbReference>
<evidence type="ECO:0000256" key="4">
    <source>
        <dbReference type="ARBA" id="ARBA00022741"/>
    </source>
</evidence>
<keyword evidence="7 8" id="KW-0460">Magnesium</keyword>
<dbReference type="HAMAP" id="MF_00420">
    <property type="entry name" value="PurL_2"/>
    <property type="match status" value="1"/>
</dbReference>
<feature type="domain" description="PurM-like C-terminal" evidence="10">
    <location>
        <begin position="245"/>
        <end position="400"/>
    </location>
</feature>
<evidence type="ECO:0000256" key="6">
    <source>
        <dbReference type="ARBA" id="ARBA00022840"/>
    </source>
</evidence>
<feature type="binding site" evidence="8">
    <location>
        <begin position="356"/>
        <end position="358"/>
    </location>
    <ligand>
        <name>substrate</name>
    </ligand>
</feature>
<keyword evidence="6 8" id="KW-0067">ATP-binding</keyword>
<dbReference type="NCBIfam" id="NF002290">
    <property type="entry name" value="PRK01213.1"/>
    <property type="match status" value="1"/>
</dbReference>
<dbReference type="SUPFAM" id="SSF56042">
    <property type="entry name" value="PurM C-terminal domain-like"/>
    <property type="match status" value="2"/>
</dbReference>
<keyword evidence="13" id="KW-1185">Reference proteome</keyword>
<comment type="function">
    <text evidence="8">Part of the phosphoribosylformylglycinamidine synthase complex involved in the purines biosynthetic pathway. Catalyzes the ATP-dependent conversion of formylglycinamide ribonucleotide (FGAR) and glutamine to yield formylglycinamidine ribonucleotide (FGAM) and glutamate. The FGAM synthase complex is composed of three subunits. PurQ produces an ammonia molecule by converting glutamine to glutamate. PurL transfers the ammonia molecule to FGAR to form FGAM in an ATP-dependent manner. PurS interacts with PurQ and PurL and is thought to assist in the transfer of the ammonia molecule from PurQ to PurL.</text>
</comment>
<dbReference type="Gene3D" id="3.90.650.10">
    <property type="entry name" value="PurM-like C-terminal domain"/>
    <property type="match status" value="2"/>
</dbReference>
<dbReference type="Pfam" id="PF18072">
    <property type="entry name" value="FGAR-AT_linker"/>
    <property type="match status" value="1"/>
</dbReference>
<keyword evidence="3 8" id="KW-0479">Metal-binding</keyword>
<dbReference type="GO" id="GO:0000287">
    <property type="term" value="F:magnesium ion binding"/>
    <property type="evidence" value="ECO:0007669"/>
    <property type="project" value="UniProtKB-UniRule"/>
</dbReference>